<dbReference type="Gene3D" id="2.60.120.10">
    <property type="entry name" value="Jelly Rolls"/>
    <property type="match status" value="1"/>
</dbReference>
<feature type="region of interest" description="Disordered" evidence="2">
    <location>
        <begin position="223"/>
        <end position="244"/>
    </location>
</feature>
<dbReference type="InterPro" id="IPR013096">
    <property type="entry name" value="Cupin_2"/>
</dbReference>
<organism evidence="4 5">
    <name type="scientific">Scleromatobacter humisilvae</name>
    <dbReference type="NCBI Taxonomy" id="2897159"/>
    <lineage>
        <taxon>Bacteria</taxon>
        <taxon>Pseudomonadati</taxon>
        <taxon>Pseudomonadota</taxon>
        <taxon>Betaproteobacteria</taxon>
        <taxon>Burkholderiales</taxon>
        <taxon>Sphaerotilaceae</taxon>
        <taxon>Scleromatobacter</taxon>
    </lineage>
</organism>
<dbReference type="InterPro" id="IPR050807">
    <property type="entry name" value="TransReg_Diox_bact_type"/>
</dbReference>
<dbReference type="SUPFAM" id="SSF47413">
    <property type="entry name" value="lambda repressor-like DNA-binding domains"/>
    <property type="match status" value="1"/>
</dbReference>
<dbReference type="RefSeq" id="WP_275684680.1">
    <property type="nucleotide sequence ID" value="NZ_JAJLJH010000009.1"/>
</dbReference>
<dbReference type="InterPro" id="IPR014710">
    <property type="entry name" value="RmlC-like_jellyroll"/>
</dbReference>
<dbReference type="GO" id="GO:0003677">
    <property type="term" value="F:DNA binding"/>
    <property type="evidence" value="ECO:0007669"/>
    <property type="project" value="UniProtKB-KW"/>
</dbReference>
<dbReference type="SUPFAM" id="SSF51182">
    <property type="entry name" value="RmlC-like cupins"/>
    <property type="match status" value="1"/>
</dbReference>
<dbReference type="GO" id="GO:0003700">
    <property type="term" value="F:DNA-binding transcription factor activity"/>
    <property type="evidence" value="ECO:0007669"/>
    <property type="project" value="TreeGrafter"/>
</dbReference>
<dbReference type="Pfam" id="PF01381">
    <property type="entry name" value="HTH_3"/>
    <property type="match status" value="1"/>
</dbReference>
<comment type="caution">
    <text evidence="4">The sequence shown here is derived from an EMBL/GenBank/DDBJ whole genome shotgun (WGS) entry which is preliminary data.</text>
</comment>
<dbReference type="InterPro" id="IPR011051">
    <property type="entry name" value="RmlC_Cupin_sf"/>
</dbReference>
<keyword evidence="1" id="KW-0238">DNA-binding</keyword>
<dbReference type="CDD" id="cd02209">
    <property type="entry name" value="cupin_XRE_C"/>
    <property type="match status" value="1"/>
</dbReference>
<dbReference type="SMART" id="SM00530">
    <property type="entry name" value="HTH_XRE"/>
    <property type="match status" value="1"/>
</dbReference>
<dbReference type="CDD" id="cd00093">
    <property type="entry name" value="HTH_XRE"/>
    <property type="match status" value="1"/>
</dbReference>
<dbReference type="EMBL" id="JAJLJH010000009">
    <property type="protein sequence ID" value="MCK9688635.1"/>
    <property type="molecule type" value="Genomic_DNA"/>
</dbReference>
<evidence type="ECO:0000313" key="4">
    <source>
        <dbReference type="EMBL" id="MCK9688635.1"/>
    </source>
</evidence>
<proteinExistence type="predicted"/>
<dbReference type="Gene3D" id="1.10.260.40">
    <property type="entry name" value="lambda repressor-like DNA-binding domains"/>
    <property type="match status" value="1"/>
</dbReference>
<dbReference type="GO" id="GO:0005829">
    <property type="term" value="C:cytosol"/>
    <property type="evidence" value="ECO:0007669"/>
    <property type="project" value="TreeGrafter"/>
</dbReference>
<dbReference type="PANTHER" id="PTHR46797">
    <property type="entry name" value="HTH-TYPE TRANSCRIPTIONAL REGULATOR"/>
    <property type="match status" value="1"/>
</dbReference>
<dbReference type="InterPro" id="IPR001387">
    <property type="entry name" value="Cro/C1-type_HTH"/>
</dbReference>
<feature type="compositionally biased region" description="Basic residues" evidence="2">
    <location>
        <begin position="233"/>
        <end position="244"/>
    </location>
</feature>
<sequence length="244" mass="26260">MKANGQTSPADAGSPGATIRALRLGKGLTLAQVSERTGLAVSTLSKLEIGSVSLSYDKLMLISKGLGVDMASLVDPKPQTARGSGLAAGRRAVQRAGDGQLVETHSYRQTYLATELLNKKMTPMFVEIRARTMAEFNEEFGGLIRHPGEEFTFVVEGELDFHSELYAPVRLRAGDSIYFDSEMGHAYLKASEGPCRLVCSCAPRGEDDERLADMFVKVSARNEQDAAAAAKPRAGRKAAAKHAR</sequence>
<accession>A0A9X1YNC6</accession>
<dbReference type="Proteomes" id="UP001139353">
    <property type="component" value="Unassembled WGS sequence"/>
</dbReference>
<evidence type="ECO:0000256" key="1">
    <source>
        <dbReference type="ARBA" id="ARBA00023125"/>
    </source>
</evidence>
<dbReference type="PROSITE" id="PS50943">
    <property type="entry name" value="HTH_CROC1"/>
    <property type="match status" value="1"/>
</dbReference>
<dbReference type="AlphaFoldDB" id="A0A9X1YNC6"/>
<reference evidence="4" key="1">
    <citation type="submission" date="2021-11" db="EMBL/GenBank/DDBJ databases">
        <title>BS-T2-15 a new species belonging to the Comamonadaceae family isolated from the soil of a French oak forest.</title>
        <authorList>
            <person name="Mieszkin S."/>
            <person name="Alain K."/>
        </authorList>
    </citation>
    <scope>NUCLEOTIDE SEQUENCE</scope>
    <source>
        <strain evidence="4">BS-T2-15</strain>
    </source>
</reference>
<evidence type="ECO:0000256" key="2">
    <source>
        <dbReference type="SAM" id="MobiDB-lite"/>
    </source>
</evidence>
<feature type="domain" description="HTH cro/C1-type" evidence="3">
    <location>
        <begin position="19"/>
        <end position="73"/>
    </location>
</feature>
<dbReference type="InterPro" id="IPR010982">
    <property type="entry name" value="Lambda_DNA-bd_dom_sf"/>
</dbReference>
<dbReference type="PANTHER" id="PTHR46797:SF20">
    <property type="entry name" value="BLR4304 PROTEIN"/>
    <property type="match status" value="1"/>
</dbReference>
<evidence type="ECO:0000313" key="5">
    <source>
        <dbReference type="Proteomes" id="UP001139353"/>
    </source>
</evidence>
<keyword evidence="5" id="KW-1185">Reference proteome</keyword>
<gene>
    <name evidence="4" type="ORF">LPC04_23235</name>
</gene>
<evidence type="ECO:0000259" key="3">
    <source>
        <dbReference type="PROSITE" id="PS50943"/>
    </source>
</evidence>
<name>A0A9X1YNC6_9BURK</name>
<protein>
    <submittedName>
        <fullName evidence="4">XRE family transcriptional regulator</fullName>
    </submittedName>
</protein>
<dbReference type="Pfam" id="PF07883">
    <property type="entry name" value="Cupin_2"/>
    <property type="match status" value="1"/>
</dbReference>